<evidence type="ECO:0000313" key="3">
    <source>
        <dbReference type="Proteomes" id="UP001317870"/>
    </source>
</evidence>
<name>A0ABN6TYL1_9NOCA</name>
<feature type="compositionally biased region" description="Basic and acidic residues" evidence="1">
    <location>
        <begin position="37"/>
        <end position="49"/>
    </location>
</feature>
<dbReference type="EMBL" id="AP026978">
    <property type="protein sequence ID" value="BDT98017.1"/>
    <property type="molecule type" value="Genomic_DNA"/>
</dbReference>
<accession>A0ABN6TYL1</accession>
<dbReference type="Proteomes" id="UP001317870">
    <property type="component" value="Chromosome"/>
</dbReference>
<feature type="region of interest" description="Disordered" evidence="1">
    <location>
        <begin position="37"/>
        <end position="67"/>
    </location>
</feature>
<protein>
    <submittedName>
        <fullName evidence="2">Uncharacterized protein</fullName>
    </submittedName>
</protein>
<evidence type="ECO:0000256" key="1">
    <source>
        <dbReference type="SAM" id="MobiDB-lite"/>
    </source>
</evidence>
<feature type="region of interest" description="Disordered" evidence="1">
    <location>
        <begin position="1"/>
        <end position="23"/>
    </location>
</feature>
<sequence>MSKEIAGKVFSTREDLGLSPLSDEEREQALRMLAEAKAQRDAIPAEERTMASPKFYDDAAGTEFEGQ</sequence>
<keyword evidence="3" id="KW-1185">Reference proteome</keyword>
<organism evidence="2 3">
    <name type="scientific">Nocardia sputorum</name>
    <dbReference type="NCBI Taxonomy" id="2984338"/>
    <lineage>
        <taxon>Bacteria</taxon>
        <taxon>Bacillati</taxon>
        <taxon>Actinomycetota</taxon>
        <taxon>Actinomycetes</taxon>
        <taxon>Mycobacteriales</taxon>
        <taxon>Nocardiaceae</taxon>
        <taxon>Nocardia</taxon>
    </lineage>
</organism>
<evidence type="ECO:0000313" key="2">
    <source>
        <dbReference type="EMBL" id="BDT98017.1"/>
    </source>
</evidence>
<gene>
    <name evidence="2" type="ORF">IFM12276_10460</name>
</gene>
<proteinExistence type="predicted"/>
<feature type="compositionally biased region" description="Basic and acidic residues" evidence="1">
    <location>
        <begin position="1"/>
        <end position="16"/>
    </location>
</feature>
<reference evidence="2 3" key="1">
    <citation type="submission" date="2022-11" db="EMBL/GenBank/DDBJ databases">
        <title>Genome Sequencing of Nocardia sp. ON39_IFM12276 and assembly.</title>
        <authorList>
            <person name="Shimojima M."/>
            <person name="Toyokawa M."/>
            <person name="Uesaka K."/>
        </authorList>
    </citation>
    <scope>NUCLEOTIDE SEQUENCE [LARGE SCALE GENOMIC DNA]</scope>
    <source>
        <strain evidence="2 3">IFM 12276</strain>
    </source>
</reference>
<dbReference type="RefSeq" id="WP_281877986.1">
    <property type="nucleotide sequence ID" value="NZ_AP026978.1"/>
</dbReference>